<dbReference type="InterPro" id="IPR011604">
    <property type="entry name" value="PDDEXK-like_dom_sf"/>
</dbReference>
<dbReference type="GO" id="GO:0004527">
    <property type="term" value="F:exonuclease activity"/>
    <property type="evidence" value="ECO:0007669"/>
    <property type="project" value="UniProtKB-KW"/>
</dbReference>
<reference evidence="1 2" key="1">
    <citation type="submission" date="2020-07" db="EMBL/GenBank/DDBJ databases">
        <title>Taxonomic proposal: Crassvirales, a new order of highly abundant and diverse bacterial viruses.</title>
        <authorList>
            <person name="Shkoporov A.N."/>
            <person name="Stockdale S.R."/>
            <person name="Guerin E."/>
            <person name="Ross R.P."/>
            <person name="Hill C."/>
        </authorList>
    </citation>
    <scope>NUCLEOTIDE SEQUENCE [LARGE SCALE GENOMIC DNA]</scope>
</reference>
<dbReference type="RefSeq" id="YP_010112559.1">
    <property type="nucleotide sequence ID" value="NC_055893.1"/>
</dbReference>
<dbReference type="KEGG" id="vg:65131037"/>
<dbReference type="EMBL" id="MT774400">
    <property type="protein sequence ID" value="QOR57107.1"/>
    <property type="molecule type" value="Genomic_DNA"/>
</dbReference>
<dbReference type="Proteomes" id="UP000593850">
    <property type="component" value="Segment"/>
</dbReference>
<keyword evidence="1" id="KW-0540">Nuclease</keyword>
<keyword evidence="1" id="KW-0269">Exonuclease</keyword>
<sequence length="335" mass="39634">MIIDKPYYEDNTRISNSSIGWFLKKGPLYFRNMLDGKEEGLKLPQLEKGTMIHEYILQPDEFWKDYIILDYEVPKVKQQKDFCENYANSLELIEDDKKIAAYKSAYSNSKSSEIVLKEATELCIRYADYIEALRNEKDNRKVISFADLNMLKTIKSNIDNHKKAKELLTDIPGVESHNEFHINWTFPIMTNSLKMDEDKIWYAPCKSLLDRCIFDHVNKKIILIDLKTTSDVYNFKHSVEEFGYYRQIAYYLLAITWYMKDQDIDISDYDCEAYIVAIQTNGSYEVRVFDMFNETELDSQKTIIINALTELSYHYRTNNWEHTLSYYEGDGTERL</sequence>
<dbReference type="Gene3D" id="3.90.320.10">
    <property type="match status" value="1"/>
</dbReference>
<evidence type="ECO:0000313" key="2">
    <source>
        <dbReference type="Proteomes" id="UP000593850"/>
    </source>
</evidence>
<keyword evidence="2" id="KW-1185">Reference proteome</keyword>
<accession>A0A7M1RRN2</accession>
<keyword evidence="1" id="KW-0378">Hydrolase</keyword>
<organism evidence="1 2">
    <name type="scientific">uncultured phage cr4_1</name>
    <dbReference type="NCBI Taxonomy" id="2772084"/>
    <lineage>
        <taxon>Viruses</taxon>
        <taxon>Duplodnaviria</taxon>
        <taxon>Heunggongvirae</taxon>
        <taxon>Uroviricota</taxon>
        <taxon>Caudoviricetes</taxon>
        <taxon>Crassvirales</taxon>
        <taxon>Suoliviridae</taxon>
        <taxon>Loutivirinae</taxon>
        <taxon>Buorbuivirus</taxon>
        <taxon>Buorbuivirus hominis</taxon>
    </lineage>
</organism>
<proteinExistence type="predicted"/>
<evidence type="ECO:0000313" key="1">
    <source>
        <dbReference type="EMBL" id="QOR57107.1"/>
    </source>
</evidence>
<name>A0A7M1RRN2_9CAUD</name>
<protein>
    <submittedName>
        <fullName evidence="1">Exonuclease</fullName>
    </submittedName>
</protein>
<dbReference type="GeneID" id="65131037"/>